<dbReference type="Proteomes" id="UP001279553">
    <property type="component" value="Unassembled WGS sequence"/>
</dbReference>
<accession>A0AAW9DLU3</accession>
<dbReference type="RefSeq" id="WP_319612334.1">
    <property type="nucleotide sequence ID" value="NZ_JAWXYB010000001.1"/>
</dbReference>
<sequence>MKTHDTASCPPSSVQELRSSPLSDHARLALATLATQASPADRPGDWCDRGIIARFGSDAVSELVDAGLVQRGGVPDPLPAEIETSCRATMVRHYEICAREEGFGRPLYPAGGDIVLVTRAGWATLALLGDEQPLDDPARLMEAPASGADQHADKNADDAALNDYRSCLSSPWDKSAGPPVDLNYAEPGHGRGFLAPDDPLQHRYILGSTAEAGRLIGTIAKGDRHG</sequence>
<evidence type="ECO:0000313" key="2">
    <source>
        <dbReference type="EMBL" id="MDX5929195.1"/>
    </source>
</evidence>
<keyword evidence="3" id="KW-1185">Reference proteome</keyword>
<comment type="caution">
    <text evidence="2">The sequence shown here is derived from an EMBL/GenBank/DDBJ whole genome shotgun (WGS) entry which is preliminary data.</text>
</comment>
<reference evidence="2 3" key="1">
    <citation type="submission" date="2023-11" db="EMBL/GenBank/DDBJ databases">
        <title>MicrobeMod: A computational toolkit for identifying prokaryotic methylation and restriction-modification with nanopore sequencing.</title>
        <authorList>
            <person name="Crits-Christoph A."/>
            <person name="Kang S.C."/>
            <person name="Lee H."/>
            <person name="Ostrov N."/>
        </authorList>
    </citation>
    <scope>NUCLEOTIDE SEQUENCE [LARGE SCALE GENOMIC DNA]</scope>
    <source>
        <strain evidence="2 3">DSMZ 700</strain>
    </source>
</reference>
<gene>
    <name evidence="2" type="ORF">SIL87_00220</name>
</gene>
<dbReference type="EMBL" id="JAWXYB010000001">
    <property type="protein sequence ID" value="MDX5929195.1"/>
    <property type="molecule type" value="Genomic_DNA"/>
</dbReference>
<dbReference type="AlphaFoldDB" id="A0AAW9DLU3"/>
<name>A0AAW9DLU3_ACIAO</name>
<feature type="compositionally biased region" description="Polar residues" evidence="1">
    <location>
        <begin position="9"/>
        <end position="21"/>
    </location>
</feature>
<organism evidence="2 3">
    <name type="scientific">Acidiphilium acidophilum</name>
    <name type="common">Thiobacillus acidophilus</name>
    <dbReference type="NCBI Taxonomy" id="76588"/>
    <lineage>
        <taxon>Bacteria</taxon>
        <taxon>Pseudomonadati</taxon>
        <taxon>Pseudomonadota</taxon>
        <taxon>Alphaproteobacteria</taxon>
        <taxon>Acetobacterales</taxon>
        <taxon>Acidocellaceae</taxon>
        <taxon>Acidiphilium</taxon>
    </lineage>
</organism>
<feature type="region of interest" description="Disordered" evidence="1">
    <location>
        <begin position="1"/>
        <end position="21"/>
    </location>
</feature>
<protein>
    <submittedName>
        <fullName evidence="2">Uncharacterized protein</fullName>
    </submittedName>
</protein>
<evidence type="ECO:0000256" key="1">
    <source>
        <dbReference type="SAM" id="MobiDB-lite"/>
    </source>
</evidence>
<evidence type="ECO:0000313" key="3">
    <source>
        <dbReference type="Proteomes" id="UP001279553"/>
    </source>
</evidence>
<proteinExistence type="predicted"/>